<feature type="domain" description="HTH asnC-type" evidence="4">
    <location>
        <begin position="4"/>
        <end position="67"/>
    </location>
</feature>
<evidence type="ECO:0000313" key="8">
    <source>
        <dbReference type="Proteomes" id="UP000442469"/>
    </source>
</evidence>
<name>A0A090ZE81_PAEMA</name>
<dbReference type="InterPro" id="IPR000485">
    <property type="entry name" value="AsnC-type_HTH_dom"/>
</dbReference>
<reference evidence="6 8" key="2">
    <citation type="submission" date="2019-11" db="EMBL/GenBank/DDBJ databases">
        <title>Draft genome sequences of five Paenibacillus species of dairy origin.</title>
        <authorList>
            <person name="Olajide A.M."/>
            <person name="Chen S."/>
            <person name="Lapointe G."/>
        </authorList>
    </citation>
    <scope>NUCLEOTIDE SEQUENCE [LARGE SCALE GENOMIC DNA]</scope>
    <source>
        <strain evidence="6 8">3CT49</strain>
    </source>
</reference>
<reference evidence="5 7" key="1">
    <citation type="submission" date="2014-04" db="EMBL/GenBank/DDBJ databases">
        <authorList>
            <person name="Bishop-Lilly K.A."/>
            <person name="Broomall S.M."/>
            <person name="Chain P.S."/>
            <person name="Chertkov O."/>
            <person name="Coyne S.R."/>
            <person name="Daligault H.E."/>
            <person name="Davenport K.W."/>
            <person name="Erkkila T."/>
            <person name="Frey K.G."/>
            <person name="Gibbons H.S."/>
            <person name="Gu W."/>
            <person name="Jaissle J."/>
            <person name="Johnson S.L."/>
            <person name="Koroleva G.I."/>
            <person name="Ladner J.T."/>
            <person name="Lo C.-C."/>
            <person name="Minogue T.D."/>
            <person name="Munk C."/>
            <person name="Palacios G.F."/>
            <person name="Redden C.L."/>
            <person name="Rosenzweig C.N."/>
            <person name="Scholz M.B."/>
            <person name="Teshima H."/>
            <person name="Xu Y."/>
        </authorList>
    </citation>
    <scope>NUCLEOTIDE SEQUENCE [LARGE SCALE GENOMIC DNA]</scope>
    <source>
        <strain evidence="5 7">8244</strain>
    </source>
</reference>
<dbReference type="InterPro" id="IPR019887">
    <property type="entry name" value="Tscrpt_reg_AsnC/Lrp_C"/>
</dbReference>
<dbReference type="InterPro" id="IPR019888">
    <property type="entry name" value="Tscrpt_reg_AsnC-like"/>
</dbReference>
<dbReference type="Proteomes" id="UP000029278">
    <property type="component" value="Unassembled WGS sequence"/>
</dbReference>
<dbReference type="EMBL" id="JMQA01000028">
    <property type="protein sequence ID" value="KFN08530.1"/>
    <property type="molecule type" value="Genomic_DNA"/>
</dbReference>
<protein>
    <submittedName>
        <fullName evidence="5">AsnC family protein</fullName>
    </submittedName>
    <submittedName>
        <fullName evidence="6">AsnC family transcriptional regulator</fullName>
    </submittedName>
</protein>
<dbReference type="PANTHER" id="PTHR30154">
    <property type="entry name" value="LEUCINE-RESPONSIVE REGULATORY PROTEIN"/>
    <property type="match status" value="1"/>
</dbReference>
<dbReference type="GO" id="GO:0043565">
    <property type="term" value="F:sequence-specific DNA binding"/>
    <property type="evidence" value="ECO:0007669"/>
    <property type="project" value="InterPro"/>
</dbReference>
<dbReference type="GeneID" id="77008041"/>
<dbReference type="HOGENOM" id="CLU_091233_3_1_9"/>
<evidence type="ECO:0000259" key="4">
    <source>
        <dbReference type="PROSITE" id="PS50956"/>
    </source>
</evidence>
<dbReference type="PRINTS" id="PR00033">
    <property type="entry name" value="HTHASNC"/>
</dbReference>
<dbReference type="InterPro" id="IPR036388">
    <property type="entry name" value="WH-like_DNA-bd_sf"/>
</dbReference>
<dbReference type="Pfam" id="PF13404">
    <property type="entry name" value="HTH_AsnC-type"/>
    <property type="match status" value="1"/>
</dbReference>
<dbReference type="Pfam" id="PF01037">
    <property type="entry name" value="AsnC_trans_reg"/>
    <property type="match status" value="1"/>
</dbReference>
<dbReference type="InterPro" id="IPR036390">
    <property type="entry name" value="WH_DNA-bd_sf"/>
</dbReference>
<dbReference type="PANTHER" id="PTHR30154:SF20">
    <property type="entry name" value="LEUCINE-RESPONSIVE REGULATORY PROTEIN"/>
    <property type="match status" value="1"/>
</dbReference>
<dbReference type="PROSITE" id="PS50956">
    <property type="entry name" value="HTH_ASNC_2"/>
    <property type="match status" value="1"/>
</dbReference>
<dbReference type="Proteomes" id="UP000442469">
    <property type="component" value="Unassembled WGS sequence"/>
</dbReference>
<evidence type="ECO:0000256" key="2">
    <source>
        <dbReference type="ARBA" id="ARBA00023125"/>
    </source>
</evidence>
<evidence type="ECO:0000256" key="1">
    <source>
        <dbReference type="ARBA" id="ARBA00023015"/>
    </source>
</evidence>
<keyword evidence="7" id="KW-1185">Reference proteome</keyword>
<dbReference type="Gene3D" id="1.10.10.10">
    <property type="entry name" value="Winged helix-like DNA-binding domain superfamily/Winged helix DNA-binding domain"/>
    <property type="match status" value="1"/>
</dbReference>
<dbReference type="InterPro" id="IPR011008">
    <property type="entry name" value="Dimeric_a/b-barrel"/>
</dbReference>
<dbReference type="SUPFAM" id="SSF54909">
    <property type="entry name" value="Dimeric alpha+beta barrel"/>
    <property type="match status" value="1"/>
</dbReference>
<keyword evidence="2" id="KW-0238">DNA-binding</keyword>
<dbReference type="PATRIC" id="fig|44252.3.peg.3098"/>
<comment type="caution">
    <text evidence="5">The sequence shown here is derived from an EMBL/GenBank/DDBJ whole genome shotgun (WGS) entry which is preliminary data.</text>
</comment>
<organism evidence="5 7">
    <name type="scientific">Paenibacillus macerans</name>
    <name type="common">Bacillus macerans</name>
    <dbReference type="NCBI Taxonomy" id="44252"/>
    <lineage>
        <taxon>Bacteria</taxon>
        <taxon>Bacillati</taxon>
        <taxon>Bacillota</taxon>
        <taxon>Bacilli</taxon>
        <taxon>Bacillales</taxon>
        <taxon>Paenibacillaceae</taxon>
        <taxon>Paenibacillus</taxon>
    </lineage>
</organism>
<evidence type="ECO:0000313" key="7">
    <source>
        <dbReference type="Proteomes" id="UP000029278"/>
    </source>
</evidence>
<dbReference type="OrthoDB" id="34294at2"/>
<dbReference type="GO" id="GO:0005829">
    <property type="term" value="C:cytosol"/>
    <property type="evidence" value="ECO:0007669"/>
    <property type="project" value="TreeGrafter"/>
</dbReference>
<proteinExistence type="predicted"/>
<evidence type="ECO:0000313" key="6">
    <source>
        <dbReference type="EMBL" id="MUG23497.1"/>
    </source>
</evidence>
<dbReference type="Gene3D" id="3.30.70.920">
    <property type="match status" value="1"/>
</dbReference>
<dbReference type="SUPFAM" id="SSF46785">
    <property type="entry name" value="Winged helix' DNA-binding domain"/>
    <property type="match status" value="1"/>
</dbReference>
<accession>A0A090ZE81</accession>
<dbReference type="EMBL" id="WNZZ01000009">
    <property type="protein sequence ID" value="MUG23497.1"/>
    <property type="molecule type" value="Genomic_DNA"/>
</dbReference>
<dbReference type="GO" id="GO:0043200">
    <property type="term" value="P:response to amino acid"/>
    <property type="evidence" value="ECO:0007669"/>
    <property type="project" value="TreeGrafter"/>
</dbReference>
<keyword evidence="1" id="KW-0805">Transcription regulation</keyword>
<dbReference type="AlphaFoldDB" id="A0A090ZE81"/>
<evidence type="ECO:0000313" key="5">
    <source>
        <dbReference type="EMBL" id="KFN08530.1"/>
    </source>
</evidence>
<evidence type="ECO:0000256" key="3">
    <source>
        <dbReference type="ARBA" id="ARBA00023163"/>
    </source>
</evidence>
<gene>
    <name evidence="5" type="ORF">DJ90_5085</name>
    <name evidence="6" type="ORF">GNQ08_13925</name>
</gene>
<dbReference type="STRING" id="44252.DJ90_5085"/>
<sequence length="143" mass="16411">MKPIDDVDKKILRILQRNSRTPISQISKEVSMSQPSVKERIVKLEENYVISGYTITLNLREMERGTNAFILLKTELCRQLEAFCEQAPEVSDLVRISGEYNYLIKLQVPSVKELAEFQDAIMKFGPSKSHIGTKNIIENRVIL</sequence>
<dbReference type="RefSeq" id="WP_036623996.1">
    <property type="nucleotide sequence ID" value="NZ_BGML01000001.1"/>
</dbReference>
<dbReference type="SMART" id="SM00344">
    <property type="entry name" value="HTH_ASNC"/>
    <property type="match status" value="1"/>
</dbReference>
<keyword evidence="3" id="KW-0804">Transcription</keyword>